<keyword evidence="3" id="KW-1185">Reference proteome</keyword>
<gene>
    <name evidence="2" type="ORF">GU927_005335</name>
</gene>
<feature type="coiled-coil region" evidence="1">
    <location>
        <begin position="123"/>
        <end position="157"/>
    </location>
</feature>
<dbReference type="RefSeq" id="WP_161761312.1">
    <property type="nucleotide sequence ID" value="NZ_JAAATX020000003.1"/>
</dbReference>
<reference evidence="2 3" key="1">
    <citation type="submission" date="2021-06" db="EMBL/GenBank/DDBJ databases">
        <title>Rhodobacteraceae bacterium strain HSP-20.</title>
        <authorList>
            <person name="Chen W.-M."/>
        </authorList>
    </citation>
    <scope>NUCLEOTIDE SEQUENCE [LARGE SCALE GENOMIC DNA]</scope>
    <source>
        <strain evidence="2 3">HSP-20</strain>
    </source>
</reference>
<evidence type="ECO:0000313" key="3">
    <source>
        <dbReference type="Proteomes" id="UP000731907"/>
    </source>
</evidence>
<proteinExistence type="predicted"/>
<keyword evidence="1" id="KW-0175">Coiled coil</keyword>
<dbReference type="Proteomes" id="UP000731907">
    <property type="component" value="Unassembled WGS sequence"/>
</dbReference>
<protein>
    <recommendedName>
        <fullName evidence="4">DUF4376 domain-containing protein</fullName>
    </recommendedName>
</protein>
<accession>A0ABS6J161</accession>
<evidence type="ECO:0000313" key="2">
    <source>
        <dbReference type="EMBL" id="MBU9697267.1"/>
    </source>
</evidence>
<organism evidence="2 3">
    <name type="scientific">Paragemmobacter amnigenus</name>
    <dbReference type="NCBI Taxonomy" id="2852097"/>
    <lineage>
        <taxon>Bacteria</taxon>
        <taxon>Pseudomonadati</taxon>
        <taxon>Pseudomonadota</taxon>
        <taxon>Alphaproteobacteria</taxon>
        <taxon>Rhodobacterales</taxon>
        <taxon>Paracoccaceae</taxon>
        <taxon>Paragemmobacter</taxon>
    </lineage>
</organism>
<sequence length="238" mass="26673">MAAIIIEEISLKEKAPGAWVRFDSAATALFVGQFPTAMWDDSRGSWYVNERLLAAVREWAVNIENTGLLAYIAEDAKAKCRHEKEHAVAVDVAAIRSKYVDYCEAVDMASDVFADFMSIKNKIAVLEEKLSLKEWAAQDAQNKVDSLRRELDCTISAGGLEWRIYALQQVMGRCVGKPIEQMSMVFEPARKIAGDLHERLQGLGVKCYALKALATADLAELQEDWSSIHWPINFEVMN</sequence>
<evidence type="ECO:0000256" key="1">
    <source>
        <dbReference type="SAM" id="Coils"/>
    </source>
</evidence>
<evidence type="ECO:0008006" key="4">
    <source>
        <dbReference type="Google" id="ProtNLM"/>
    </source>
</evidence>
<name>A0ABS6J161_9RHOB</name>
<dbReference type="EMBL" id="JAAATX020000003">
    <property type="protein sequence ID" value="MBU9697267.1"/>
    <property type="molecule type" value="Genomic_DNA"/>
</dbReference>
<comment type="caution">
    <text evidence="2">The sequence shown here is derived from an EMBL/GenBank/DDBJ whole genome shotgun (WGS) entry which is preliminary data.</text>
</comment>